<keyword evidence="5 7" id="KW-0238">DNA-binding</keyword>
<evidence type="ECO:0000256" key="6">
    <source>
        <dbReference type="ARBA" id="ARBA00023235"/>
    </source>
</evidence>
<dbReference type="Gene3D" id="1.10.460.10">
    <property type="entry name" value="Topoisomerase I, domain 2"/>
    <property type="match status" value="1"/>
</dbReference>
<dbReference type="InterPro" id="IPR023405">
    <property type="entry name" value="Topo_IA_core_domain"/>
</dbReference>
<dbReference type="InterPro" id="IPR013497">
    <property type="entry name" value="Topo_IA_cen"/>
</dbReference>
<dbReference type="InterPro" id="IPR013824">
    <property type="entry name" value="Topo_IA_cen_sub1"/>
</dbReference>
<dbReference type="GO" id="GO:0003917">
    <property type="term" value="F:DNA topoisomerase type I (single strand cut, ATP-independent) activity"/>
    <property type="evidence" value="ECO:0007669"/>
    <property type="project" value="UniProtKB-EC"/>
</dbReference>
<dbReference type="Proteomes" id="UP000002899">
    <property type="component" value="Chromosome IV"/>
</dbReference>
<dbReference type="GO" id="GO:0003677">
    <property type="term" value="F:DNA binding"/>
    <property type="evidence" value="ECO:0007669"/>
    <property type="project" value="UniProtKB-KW"/>
</dbReference>
<dbReference type="SMART" id="SM00436">
    <property type="entry name" value="TOP1Bc"/>
    <property type="match status" value="1"/>
</dbReference>
<dbReference type="EMBL" id="LN871599">
    <property type="protein sequence ID" value="SIO73539.1"/>
    <property type="molecule type" value="Genomic_DNA"/>
</dbReference>
<evidence type="ECO:0000256" key="5">
    <source>
        <dbReference type="ARBA" id="ARBA00023125"/>
    </source>
</evidence>
<dbReference type="GO" id="GO:0006281">
    <property type="term" value="P:DNA repair"/>
    <property type="evidence" value="ECO:0007669"/>
    <property type="project" value="TreeGrafter"/>
</dbReference>
<dbReference type="PROSITE" id="PS50880">
    <property type="entry name" value="TOPRIM"/>
    <property type="match status" value="1"/>
</dbReference>
<dbReference type="Gene3D" id="2.70.20.10">
    <property type="entry name" value="Topoisomerase I, domain 3"/>
    <property type="match status" value="1"/>
</dbReference>
<comment type="similarity">
    <text evidence="2 7">Belongs to the type IA topoisomerase family.</text>
</comment>
<dbReference type="FunFam" id="1.10.290.10:FF:000001">
    <property type="entry name" value="DNA topoisomerase"/>
    <property type="match status" value="1"/>
</dbReference>
<dbReference type="RefSeq" id="XP_021337630.1">
    <property type="nucleotide sequence ID" value="XM_021482374.1"/>
</dbReference>
<reference evidence="10 11" key="2">
    <citation type="journal article" date="2013" name="PLoS ONE">
        <title>Whole genome mapping and re-organization of the nuclear and mitochondrial genomes of Babesia microti isolates.</title>
        <authorList>
            <person name="Cornillot E."/>
            <person name="Dassouli A."/>
            <person name="Garg A."/>
            <person name="Pachikara N."/>
            <person name="Randazzo S."/>
            <person name="Depoix D."/>
            <person name="Carcy B."/>
            <person name="Delbecq S."/>
            <person name="Frutos R."/>
            <person name="Silva J.C."/>
            <person name="Sutton R."/>
            <person name="Krause P.J."/>
            <person name="Mamoun C.B."/>
        </authorList>
    </citation>
    <scope>NUCLEOTIDE SEQUENCE [LARGE SCALE GENOMIC DNA]</scope>
    <source>
        <strain evidence="10 11">RI</strain>
    </source>
</reference>
<dbReference type="PROSITE" id="PS52039">
    <property type="entry name" value="TOPO_IA_2"/>
    <property type="match status" value="1"/>
</dbReference>
<keyword evidence="11" id="KW-1185">Reference proteome</keyword>
<dbReference type="InterPro" id="IPR000380">
    <property type="entry name" value="Topo_IA"/>
</dbReference>
<dbReference type="InterPro" id="IPR013825">
    <property type="entry name" value="Topo_IA_cen_sub2"/>
</dbReference>
<dbReference type="PRINTS" id="PR00417">
    <property type="entry name" value="PRTPISMRASEI"/>
</dbReference>
<dbReference type="InterPro" id="IPR003601">
    <property type="entry name" value="Topo_IA_2"/>
</dbReference>
<keyword evidence="4 7" id="KW-0799">Topoisomerase</keyword>
<dbReference type="GO" id="GO:0005634">
    <property type="term" value="C:nucleus"/>
    <property type="evidence" value="ECO:0007669"/>
    <property type="project" value="TreeGrafter"/>
</dbReference>
<evidence type="ECO:0000256" key="2">
    <source>
        <dbReference type="ARBA" id="ARBA00009446"/>
    </source>
</evidence>
<dbReference type="FunFam" id="3.40.50.140:FF:000003">
    <property type="entry name" value="DNA topoisomerase"/>
    <property type="match status" value="1"/>
</dbReference>
<dbReference type="InterPro" id="IPR006171">
    <property type="entry name" value="TOPRIM_dom"/>
</dbReference>
<dbReference type="AlphaFoldDB" id="A0A1N6LXD1"/>
<dbReference type="SMART" id="SM00493">
    <property type="entry name" value="TOPRIM"/>
    <property type="match status" value="1"/>
</dbReference>
<evidence type="ECO:0000256" key="4">
    <source>
        <dbReference type="ARBA" id="ARBA00023029"/>
    </source>
</evidence>
<dbReference type="GO" id="GO:0006310">
    <property type="term" value="P:DNA recombination"/>
    <property type="evidence" value="ECO:0007669"/>
    <property type="project" value="TreeGrafter"/>
</dbReference>
<feature type="domain" description="Topo IA-type catalytic" evidence="9">
    <location>
        <begin position="166"/>
        <end position="590"/>
    </location>
</feature>
<evidence type="ECO:0000259" key="9">
    <source>
        <dbReference type="PROSITE" id="PS52039"/>
    </source>
</evidence>
<reference evidence="10 11" key="1">
    <citation type="journal article" date="2012" name="Nucleic Acids Res.">
        <title>Sequencing of the smallest Apicomplexan genome from the human pathogen Babesia microti.</title>
        <authorList>
            <person name="Cornillot E."/>
            <person name="Hadj-Kaddour K."/>
            <person name="Dassouli A."/>
            <person name="Noel B."/>
            <person name="Ranwez V."/>
            <person name="Vacherie B."/>
            <person name="Augagneur Y."/>
            <person name="Bres V."/>
            <person name="Duclos A."/>
            <person name="Randazzo S."/>
            <person name="Carcy B."/>
            <person name="Debierre-Grockiego F."/>
            <person name="Delbecq S."/>
            <person name="Moubri-Menage K."/>
            <person name="Shams-Eldin H."/>
            <person name="Usmani-Brown S."/>
            <person name="Bringaud F."/>
            <person name="Wincker P."/>
            <person name="Vivares C.P."/>
            <person name="Schwarz R.T."/>
            <person name="Schetters T.P."/>
            <person name="Krause P.J."/>
            <person name="Gorenflot A."/>
            <person name="Berry V."/>
            <person name="Barbe V."/>
            <person name="Ben Mamoun C."/>
        </authorList>
    </citation>
    <scope>NUCLEOTIDE SEQUENCE [LARGE SCALE GENOMIC DNA]</scope>
    <source>
        <strain evidence="10 11">RI</strain>
    </source>
</reference>
<dbReference type="GO" id="GO:0006265">
    <property type="term" value="P:DNA topological change"/>
    <property type="evidence" value="ECO:0007669"/>
    <property type="project" value="InterPro"/>
</dbReference>
<dbReference type="CDD" id="cd03362">
    <property type="entry name" value="TOPRIM_TopoIA_TopoIII"/>
    <property type="match status" value="1"/>
</dbReference>
<dbReference type="VEuPathDB" id="PiroplasmaDB:BmR1_04g05305"/>
<evidence type="ECO:0000256" key="3">
    <source>
        <dbReference type="ARBA" id="ARBA00012891"/>
    </source>
</evidence>
<evidence type="ECO:0000313" key="10">
    <source>
        <dbReference type="EMBL" id="SIO73539.1"/>
    </source>
</evidence>
<proteinExistence type="inferred from homology"/>
<comment type="function">
    <text evidence="7">Introduces a single-strand break via transesterification at a target site in duplex DNA. Releases the supercoiling and torsional tension of DNA introduced during the DNA replication and transcription by transiently cleaving and rejoining one strand of the DNA duplex. The scissile phosphodiester is attacked by the catalytic tyrosine of the enzyme, resulting in the formation of a DNA-(5'-phosphotyrosyl)-enzyme intermediate and the expulsion of a 3'-OH DNA strand.</text>
</comment>
<dbReference type="InterPro" id="IPR003602">
    <property type="entry name" value="Topo_IA_DNA-bd_dom"/>
</dbReference>
<evidence type="ECO:0000256" key="1">
    <source>
        <dbReference type="ARBA" id="ARBA00000213"/>
    </source>
</evidence>
<dbReference type="GO" id="GO:0031422">
    <property type="term" value="C:RecQ family helicase-topoisomerase III complex"/>
    <property type="evidence" value="ECO:0007669"/>
    <property type="project" value="TreeGrafter"/>
</dbReference>
<gene>
    <name evidence="10" type="ORF">BmR1_04g05305</name>
</gene>
<feature type="domain" description="Toprim" evidence="8">
    <location>
        <begin position="5"/>
        <end position="150"/>
    </location>
</feature>
<dbReference type="Gene3D" id="3.40.50.140">
    <property type="match status" value="1"/>
</dbReference>
<dbReference type="InterPro" id="IPR013826">
    <property type="entry name" value="Topo_IA_cen_sub3"/>
</dbReference>
<dbReference type="Gene3D" id="1.10.290.10">
    <property type="entry name" value="Topoisomerase I, domain 4"/>
    <property type="match status" value="1"/>
</dbReference>
<reference evidence="10 11" key="3">
    <citation type="journal article" date="2016" name="Sci. Rep.">
        <title>Genome-wide diversity and gene expression profiling of Babesia microti isolates identify polymorphic genes that mediate host-pathogen interactions.</title>
        <authorList>
            <person name="Silva J.C."/>
            <person name="Cornillot E."/>
            <person name="McCracken C."/>
            <person name="Usmani-Brown S."/>
            <person name="Dwivedi A."/>
            <person name="Ifeonu O.O."/>
            <person name="Crabtree J."/>
            <person name="Gotia H.T."/>
            <person name="Virji A.Z."/>
            <person name="Reynes C."/>
            <person name="Colinge J."/>
            <person name="Kumar V."/>
            <person name="Lawres L."/>
            <person name="Pazzi J.E."/>
            <person name="Pablo J.V."/>
            <person name="Hung C."/>
            <person name="Brancato J."/>
            <person name="Kumari P."/>
            <person name="Orvis J."/>
            <person name="Tretina K."/>
            <person name="Chibucos M."/>
            <person name="Ott S."/>
            <person name="Sadzewicz L."/>
            <person name="Sengamalay N."/>
            <person name="Shetty A.C."/>
            <person name="Su Q."/>
            <person name="Tallon L."/>
            <person name="Fraser C.M."/>
            <person name="Frutos R."/>
            <person name="Molina D.M."/>
            <person name="Krause P.J."/>
            <person name="Ben Mamoun C."/>
        </authorList>
    </citation>
    <scope>NUCLEOTIDE SEQUENCE [LARGE SCALE GENOMIC DNA]</scope>
    <source>
        <strain evidence="10 11">RI</strain>
    </source>
</reference>
<dbReference type="CDD" id="cd00186">
    <property type="entry name" value="TOP1Ac"/>
    <property type="match status" value="1"/>
</dbReference>
<organism evidence="10 11">
    <name type="scientific">Babesia microti (strain RI)</name>
    <dbReference type="NCBI Taxonomy" id="1133968"/>
    <lineage>
        <taxon>Eukaryota</taxon>
        <taxon>Sar</taxon>
        <taxon>Alveolata</taxon>
        <taxon>Apicomplexa</taxon>
        <taxon>Aconoidasida</taxon>
        <taxon>Piroplasmida</taxon>
        <taxon>Babesiidae</taxon>
        <taxon>Babesia</taxon>
    </lineage>
</organism>
<dbReference type="PANTHER" id="PTHR11390:SF21">
    <property type="entry name" value="DNA TOPOISOMERASE 3-ALPHA"/>
    <property type="match status" value="1"/>
</dbReference>
<dbReference type="InterPro" id="IPR034144">
    <property type="entry name" value="TOPRIM_TopoIII"/>
</dbReference>
<keyword evidence="6 7" id="KW-0413">Isomerase</keyword>
<dbReference type="GeneID" id="24425704"/>
<accession>A0A1N6LXD1</accession>
<comment type="catalytic activity">
    <reaction evidence="1 7">
        <text>ATP-independent breakage of single-stranded DNA, followed by passage and rejoining.</text>
        <dbReference type="EC" id="5.6.2.1"/>
    </reaction>
</comment>
<dbReference type="OrthoDB" id="430051at2759"/>
<protein>
    <recommendedName>
        <fullName evidence="3 7">DNA topoisomerase</fullName>
        <ecNumber evidence="3 7">5.6.2.1</ecNumber>
    </recommendedName>
</protein>
<dbReference type="PANTHER" id="PTHR11390">
    <property type="entry name" value="PROKARYOTIC DNA TOPOISOMERASE"/>
    <property type="match status" value="1"/>
</dbReference>
<evidence type="ECO:0000313" key="11">
    <source>
        <dbReference type="Proteomes" id="UP000002899"/>
    </source>
</evidence>
<name>A0A1N6LXD1_BABMR</name>
<evidence type="ECO:0000256" key="7">
    <source>
        <dbReference type="RuleBase" id="RU362092"/>
    </source>
</evidence>
<dbReference type="EC" id="5.6.2.1" evidence="3 7"/>
<dbReference type="KEGG" id="bmic:BmR1_04g05305"/>
<dbReference type="Pfam" id="PF01751">
    <property type="entry name" value="Toprim"/>
    <property type="match status" value="1"/>
</dbReference>
<dbReference type="SUPFAM" id="SSF56712">
    <property type="entry name" value="Prokaryotic type I DNA topoisomerase"/>
    <property type="match status" value="1"/>
</dbReference>
<dbReference type="Pfam" id="PF01131">
    <property type="entry name" value="Topoisom_bac"/>
    <property type="match status" value="1"/>
</dbReference>
<dbReference type="SMART" id="SM00437">
    <property type="entry name" value="TOP1Ac"/>
    <property type="match status" value="1"/>
</dbReference>
<evidence type="ECO:0000259" key="8">
    <source>
        <dbReference type="PROSITE" id="PS50880"/>
    </source>
</evidence>
<sequence>MSVLNVLNVAEKPSVAKGITNLLSNGSFKRETSHSKTNPVTSFRYNLLDRSCNMYFTSVRGHLTNLDFTKEYAKWNECSPDVLFTAPIRSFVSPNCKDIEKNLKEYSKICDWLVLWLDCDREGEAIAYEVIDSCASSRVKEIYRAIFSAVTKFDIKNACRNLSRPNKNLALAVNARQEIDLRIGSVFTRFMTMRYKHRINNDTKVISYGPCQLPTLGFVADRFFERENFVSEKFWYISVEHKLQSGQTLTFKWDRSRLFDQNAVEIIHEECKRKPEALVCGLDKKLTRKYPPLPATTIQMNKDVTKYLKMSSHRAMSLAEDLYNQGYISYPRTETNVFPETIDLKSLVNMFTSHSLLGDYASKISNGTIAARKGKCNDNAHPPIHPVKLLEATNAMSKEHYDLYLYISRHFLASLSPPAIGYESSVSIDIAGEIFTAKGTMIHDLSWFQVYPYDKWSEKSLPLFKQGDKFFPTEIKLINGETSPPPLLTESDLIDLMCKNGIGTDATMHEHIKKIIDRNYAIKSDNMYFLPTKLGQSLVKAFAGYATTGLDLSKPMLRAKMESDMDLVAQGHLKKEQVVTTYSKLMSKIYRSIQMEIGVFDDFMH</sequence>